<dbReference type="PROSITE" id="PS51118">
    <property type="entry name" value="HTH_HXLR"/>
    <property type="match status" value="1"/>
</dbReference>
<proteinExistence type="predicted"/>
<protein>
    <submittedName>
        <fullName evidence="5">Putative transcriptional regulator</fullName>
    </submittedName>
</protein>
<evidence type="ECO:0000256" key="2">
    <source>
        <dbReference type="ARBA" id="ARBA00023125"/>
    </source>
</evidence>
<sequence length="170" mass="19270">MITPRCILYTKWLLHNLLLMSSGPMRISVSDLKKIREEISVVEGSGALIRRMFGEYNDDDYDIGWEVDAAVDAFSIFSSKWAIEILATLYIAGDRRFNEMRKLLRGISSRTLSDKLTTCVENGLVDRVVEDGPPIRVVYRLTEHGREAGRLLSPLVAYMKLHQGRVVGPK</sequence>
<keyword evidence="2" id="KW-0238">DNA-binding</keyword>
<keyword evidence="1" id="KW-0805">Transcription regulation</keyword>
<evidence type="ECO:0000256" key="1">
    <source>
        <dbReference type="ARBA" id="ARBA00023015"/>
    </source>
</evidence>
<dbReference type="Pfam" id="PF01638">
    <property type="entry name" value="HxlR"/>
    <property type="match status" value="1"/>
</dbReference>
<reference evidence="5" key="1">
    <citation type="journal article" date="2014" name="Genome Biol. Evol.">
        <title>Pangenome evidence for extensive interdomain horizontal transfer affecting lineage core and shell genes in uncultured planktonic thaumarchaeota and euryarchaeota.</title>
        <authorList>
            <person name="Deschamps P."/>
            <person name="Zivanovic Y."/>
            <person name="Moreira D."/>
            <person name="Rodriguez-Valera F."/>
            <person name="Lopez-Garcia P."/>
        </authorList>
    </citation>
    <scope>NUCLEOTIDE SEQUENCE</scope>
</reference>
<evidence type="ECO:0000259" key="4">
    <source>
        <dbReference type="PROSITE" id="PS51118"/>
    </source>
</evidence>
<accession>A0A075G3T9</accession>
<dbReference type="InterPro" id="IPR036388">
    <property type="entry name" value="WH-like_DNA-bd_sf"/>
</dbReference>
<dbReference type="EMBL" id="KF900479">
    <property type="protein sequence ID" value="AIE96447.1"/>
    <property type="molecule type" value="Genomic_DNA"/>
</dbReference>
<dbReference type="PANTHER" id="PTHR33204:SF18">
    <property type="entry name" value="TRANSCRIPTIONAL REGULATORY PROTEIN"/>
    <property type="match status" value="1"/>
</dbReference>
<dbReference type="PANTHER" id="PTHR33204">
    <property type="entry name" value="TRANSCRIPTIONAL REGULATOR, MARR FAMILY"/>
    <property type="match status" value="1"/>
</dbReference>
<feature type="domain" description="HTH hxlR-type" evidence="4">
    <location>
        <begin position="67"/>
        <end position="167"/>
    </location>
</feature>
<dbReference type="Gene3D" id="1.10.10.10">
    <property type="entry name" value="Winged helix-like DNA-binding domain superfamily/Winged helix DNA-binding domain"/>
    <property type="match status" value="1"/>
</dbReference>
<name>A0A075G3T9_9EURY</name>
<keyword evidence="3" id="KW-0804">Transcription</keyword>
<evidence type="ECO:0000313" key="5">
    <source>
        <dbReference type="EMBL" id="AIE96447.1"/>
    </source>
</evidence>
<dbReference type="AlphaFoldDB" id="A0A075G3T9"/>
<dbReference type="GO" id="GO:0003677">
    <property type="term" value="F:DNA binding"/>
    <property type="evidence" value="ECO:0007669"/>
    <property type="project" value="UniProtKB-KW"/>
</dbReference>
<evidence type="ECO:0000256" key="3">
    <source>
        <dbReference type="ARBA" id="ARBA00023163"/>
    </source>
</evidence>
<dbReference type="InterPro" id="IPR036390">
    <property type="entry name" value="WH_DNA-bd_sf"/>
</dbReference>
<dbReference type="SUPFAM" id="SSF46785">
    <property type="entry name" value="Winged helix' DNA-binding domain"/>
    <property type="match status" value="1"/>
</dbReference>
<organism evidence="5">
    <name type="scientific">uncultured marine group II/III euryarchaeote AD1000_79_C02</name>
    <dbReference type="NCBI Taxonomy" id="1457812"/>
    <lineage>
        <taxon>Archaea</taxon>
        <taxon>Methanobacteriati</taxon>
        <taxon>Methanobacteriota</taxon>
        <taxon>environmental samples</taxon>
    </lineage>
</organism>
<dbReference type="InterPro" id="IPR002577">
    <property type="entry name" value="HTH_HxlR"/>
</dbReference>